<dbReference type="EMBL" id="BANB01000169">
    <property type="protein sequence ID" value="GAN76849.1"/>
    <property type="molecule type" value="Genomic_DNA"/>
</dbReference>
<proteinExistence type="predicted"/>
<evidence type="ECO:0008006" key="3">
    <source>
        <dbReference type="Google" id="ProtNLM"/>
    </source>
</evidence>
<sequence>MRRVVMSLVIMASACGPIQSAKVADQINGMVGLSKARVLSCLGPPTSEAQADSTEVWVYAIYGAVHASTFASGGNTFAVANTNVSQDSCVVNLTFRDGIVVTGNYRSHGPILAPSLTCYTALSACVPNPTSSSERRTSLVEALTYCKSLYSDARLAPIRGVVAIAESPSLEMQSDPRHLDATQRPAVSALGPLRQQCRSKIDLLAPQLSAILSEINPDPQKDITDLYQDRITIGQYNTIIKQRLDKLKAFLTGPQ</sequence>
<gene>
    <name evidence="1" type="ORF">Asru_0169_03</name>
</gene>
<name>A0A0D6P7K3_9PROT</name>
<dbReference type="AlphaFoldDB" id="A0A0D6P7K3"/>
<reference evidence="1 2" key="1">
    <citation type="submission" date="2012-11" db="EMBL/GenBank/DDBJ databases">
        <title>Whole genome sequence of Acidisphaera rubrifaciens HS-AP3.</title>
        <authorList>
            <person name="Azuma Y."/>
            <person name="Higashiura N."/>
            <person name="Hirakawa H."/>
            <person name="Matsushita K."/>
        </authorList>
    </citation>
    <scope>NUCLEOTIDE SEQUENCE [LARGE SCALE GENOMIC DNA]</scope>
    <source>
        <strain evidence="1 2">HS-AP3</strain>
    </source>
</reference>
<protein>
    <recommendedName>
        <fullName evidence="3">Lipoprotein</fullName>
    </recommendedName>
</protein>
<dbReference type="Proteomes" id="UP000032680">
    <property type="component" value="Unassembled WGS sequence"/>
</dbReference>
<keyword evidence="2" id="KW-1185">Reference proteome</keyword>
<dbReference type="PROSITE" id="PS51257">
    <property type="entry name" value="PROKAR_LIPOPROTEIN"/>
    <property type="match status" value="1"/>
</dbReference>
<organism evidence="1 2">
    <name type="scientific">Acidisphaera rubrifaciens HS-AP3</name>
    <dbReference type="NCBI Taxonomy" id="1231350"/>
    <lineage>
        <taxon>Bacteria</taxon>
        <taxon>Pseudomonadati</taxon>
        <taxon>Pseudomonadota</taxon>
        <taxon>Alphaproteobacteria</taxon>
        <taxon>Acetobacterales</taxon>
        <taxon>Acetobacteraceae</taxon>
        <taxon>Acidisphaera</taxon>
    </lineage>
</organism>
<evidence type="ECO:0000313" key="1">
    <source>
        <dbReference type="EMBL" id="GAN76849.1"/>
    </source>
</evidence>
<comment type="caution">
    <text evidence="1">The sequence shown here is derived from an EMBL/GenBank/DDBJ whole genome shotgun (WGS) entry which is preliminary data.</text>
</comment>
<evidence type="ECO:0000313" key="2">
    <source>
        <dbReference type="Proteomes" id="UP000032680"/>
    </source>
</evidence>
<accession>A0A0D6P7K3</accession>